<gene>
    <name evidence="1" type="ORF">BU25DRAFT_416837</name>
</gene>
<name>A0ACB6SH86_9PLEO</name>
<proteinExistence type="predicted"/>
<reference evidence="1" key="1">
    <citation type="journal article" date="2020" name="Stud. Mycol.">
        <title>101 Dothideomycetes genomes: a test case for predicting lifestyles and emergence of pathogens.</title>
        <authorList>
            <person name="Haridas S."/>
            <person name="Albert R."/>
            <person name="Binder M."/>
            <person name="Bloem J."/>
            <person name="Labutti K."/>
            <person name="Salamov A."/>
            <person name="Andreopoulos B."/>
            <person name="Baker S."/>
            <person name="Barry K."/>
            <person name="Bills G."/>
            <person name="Bluhm B."/>
            <person name="Cannon C."/>
            <person name="Castanera R."/>
            <person name="Culley D."/>
            <person name="Daum C."/>
            <person name="Ezra D."/>
            <person name="Gonzalez J."/>
            <person name="Henrissat B."/>
            <person name="Kuo A."/>
            <person name="Liang C."/>
            <person name="Lipzen A."/>
            <person name="Lutzoni F."/>
            <person name="Magnuson J."/>
            <person name="Mondo S."/>
            <person name="Nolan M."/>
            <person name="Ohm R."/>
            <person name="Pangilinan J."/>
            <person name="Park H.-J."/>
            <person name="Ramirez L."/>
            <person name="Alfaro M."/>
            <person name="Sun H."/>
            <person name="Tritt A."/>
            <person name="Yoshinaga Y."/>
            <person name="Zwiers L.-H."/>
            <person name="Turgeon B."/>
            <person name="Goodwin S."/>
            <person name="Spatafora J."/>
            <person name="Crous P."/>
            <person name="Grigoriev I."/>
        </authorList>
    </citation>
    <scope>NUCLEOTIDE SEQUENCE</scope>
    <source>
        <strain evidence="1">CBS 525.71</strain>
    </source>
</reference>
<keyword evidence="2" id="KW-1185">Reference proteome</keyword>
<comment type="caution">
    <text evidence="1">The sequence shown here is derived from an EMBL/GenBank/DDBJ whole genome shotgun (WGS) entry which is preliminary data.</text>
</comment>
<organism evidence="1 2">
    <name type="scientific">Macroventuria anomochaeta</name>
    <dbReference type="NCBI Taxonomy" id="301207"/>
    <lineage>
        <taxon>Eukaryota</taxon>
        <taxon>Fungi</taxon>
        <taxon>Dikarya</taxon>
        <taxon>Ascomycota</taxon>
        <taxon>Pezizomycotina</taxon>
        <taxon>Dothideomycetes</taxon>
        <taxon>Pleosporomycetidae</taxon>
        <taxon>Pleosporales</taxon>
        <taxon>Pleosporineae</taxon>
        <taxon>Didymellaceae</taxon>
        <taxon>Macroventuria</taxon>
    </lineage>
</organism>
<evidence type="ECO:0000313" key="1">
    <source>
        <dbReference type="EMBL" id="KAF2633660.1"/>
    </source>
</evidence>
<evidence type="ECO:0000313" key="2">
    <source>
        <dbReference type="Proteomes" id="UP000799754"/>
    </source>
</evidence>
<accession>A0ACB6SH86</accession>
<sequence length="277" mass="28911">MSVRIGLDIRPHSIVPLIIQPLFVPALEGTLEISHSCASRAFSKLCTGEDISGFQYTKLTPTVIDPTADQLSYITLPIELSPVVSSYHTVYSGPNTVSTTPSQSTAFVTTHSQTSKRTTASGSNEATKVPNSSSIPAVPTCAMWLLVTISLRFGTIHIASLAISIVLTTSTTSTIANTQAQTLTFLPPPTYVSNLQNAAISATDIPTPIISSTDLWTADLSTIRTSTPEPSSANSSNAASSSVLPSRTGAGGVVVEVSGAWVMCLGLLGLQAGLLYV</sequence>
<dbReference type="Proteomes" id="UP000799754">
    <property type="component" value="Unassembled WGS sequence"/>
</dbReference>
<dbReference type="EMBL" id="MU006701">
    <property type="protein sequence ID" value="KAF2633660.1"/>
    <property type="molecule type" value="Genomic_DNA"/>
</dbReference>
<protein>
    <submittedName>
        <fullName evidence="1">Uncharacterized protein</fullName>
    </submittedName>
</protein>